<dbReference type="InterPro" id="IPR000152">
    <property type="entry name" value="EGF-type_Asp/Asn_hydroxyl_site"/>
</dbReference>
<dbReference type="InterPro" id="IPR049883">
    <property type="entry name" value="NOTCH1_EGF-like"/>
</dbReference>
<keyword evidence="2 3" id="KW-1015">Disulfide bond</keyword>
<dbReference type="PROSITE" id="PS50948">
    <property type="entry name" value="PAN"/>
    <property type="match status" value="1"/>
</dbReference>
<gene>
    <name evidence="7" type="ORF">PLOB_00020537</name>
</gene>
<evidence type="ECO:0000256" key="2">
    <source>
        <dbReference type="ARBA" id="ARBA00023157"/>
    </source>
</evidence>
<name>A0ABN8NJ95_9CNID</name>
<dbReference type="CDD" id="cd00054">
    <property type="entry name" value="EGF_CA"/>
    <property type="match status" value="1"/>
</dbReference>
<dbReference type="Gene3D" id="2.10.25.10">
    <property type="entry name" value="Laminin"/>
    <property type="match status" value="2"/>
</dbReference>
<keyword evidence="4" id="KW-0732">Signal</keyword>
<feature type="domain" description="Apple" evidence="6">
    <location>
        <begin position="30"/>
        <end position="111"/>
    </location>
</feature>
<protein>
    <recommendedName>
        <fullName evidence="9">EGF-like domain-containing protein</fullName>
    </recommendedName>
</protein>
<feature type="domain" description="EGF-like" evidence="5">
    <location>
        <begin position="107"/>
        <end position="145"/>
    </location>
</feature>
<feature type="disulfide bond" evidence="3">
    <location>
        <begin position="116"/>
        <end position="133"/>
    </location>
</feature>
<dbReference type="SUPFAM" id="SSF57414">
    <property type="entry name" value="Hairpin loop containing domain-like"/>
    <property type="match status" value="1"/>
</dbReference>
<dbReference type="EMBL" id="CALNXK010000024">
    <property type="protein sequence ID" value="CAH3111646.1"/>
    <property type="molecule type" value="Genomic_DNA"/>
</dbReference>
<dbReference type="Proteomes" id="UP001159405">
    <property type="component" value="Unassembled WGS sequence"/>
</dbReference>
<evidence type="ECO:0000256" key="3">
    <source>
        <dbReference type="PROSITE-ProRule" id="PRU00076"/>
    </source>
</evidence>
<feature type="signal peptide" evidence="4">
    <location>
        <begin position="1"/>
        <end position="30"/>
    </location>
</feature>
<feature type="non-terminal residue" evidence="7">
    <location>
        <position position="1"/>
    </location>
</feature>
<evidence type="ECO:0000313" key="8">
    <source>
        <dbReference type="Proteomes" id="UP001159405"/>
    </source>
</evidence>
<feature type="disulfide bond" evidence="3">
    <location>
        <begin position="135"/>
        <end position="144"/>
    </location>
</feature>
<feature type="domain" description="EGF-like" evidence="5">
    <location>
        <begin position="223"/>
        <end position="263"/>
    </location>
</feature>
<dbReference type="Pfam" id="PF07645">
    <property type="entry name" value="EGF_CA"/>
    <property type="match status" value="1"/>
</dbReference>
<evidence type="ECO:0008006" key="9">
    <source>
        <dbReference type="Google" id="ProtNLM"/>
    </source>
</evidence>
<sequence length="489" mass="54587">RAIRISLCKPILTLLFPLLTETLFPDKCRCLEWRANHTFEGKRLKHHVIRSVDALDLTICEILCYGEPDCVSFNFKKSVSQCELNNSTFEEQKDKLETNYGYIYRGGENKCVNNLCENNATCQTGFTDKGYRCMCTTGFKGEYCEIGEFLERDSKDLEIKDKSGASGCRCIGFSVKETGRPCPLEQLGIKNRTRTMQKSICKLVNGTFCYNSNLCYGSTVFFSVDECASGTHNCSANTFCTNNLGSYTCTCNLGYYGDVENCEPISTCKDIFDKNISREDKAYPLVLEDEVVDVYCHMAMATTGNGACGNGGWTLVIKMDGNQQTFHYNSTLWENKDTFDVDGGKTGFDTRETKLSSYWNTSFSKICLGMKINNQINFIEFNESASSLHSLIADGRYRSISLGRDTWFSLIVSGSSFDDHCNREGFNAECTWANRSKARIGILGNNEDDCTSCNSRVGFGTGGENDDSNTCGNHASSTNIKAFGYIFVQ</sequence>
<evidence type="ECO:0000256" key="4">
    <source>
        <dbReference type="SAM" id="SignalP"/>
    </source>
</evidence>
<feature type="chain" id="PRO_5046176834" description="EGF-like domain-containing protein" evidence="4">
    <location>
        <begin position="31"/>
        <end position="489"/>
    </location>
</feature>
<organism evidence="7 8">
    <name type="scientific">Porites lobata</name>
    <dbReference type="NCBI Taxonomy" id="104759"/>
    <lineage>
        <taxon>Eukaryota</taxon>
        <taxon>Metazoa</taxon>
        <taxon>Cnidaria</taxon>
        <taxon>Anthozoa</taxon>
        <taxon>Hexacorallia</taxon>
        <taxon>Scleractinia</taxon>
        <taxon>Fungiina</taxon>
        <taxon>Poritidae</taxon>
        <taxon>Porites</taxon>
    </lineage>
</organism>
<evidence type="ECO:0000256" key="1">
    <source>
        <dbReference type="ARBA" id="ARBA00022536"/>
    </source>
</evidence>
<keyword evidence="8" id="KW-1185">Reference proteome</keyword>
<dbReference type="PROSITE" id="PS50026">
    <property type="entry name" value="EGF_3"/>
    <property type="match status" value="2"/>
</dbReference>
<dbReference type="PANTHER" id="PTHR16146">
    <property type="entry name" value="INTELECTIN"/>
    <property type="match status" value="1"/>
</dbReference>
<evidence type="ECO:0000259" key="6">
    <source>
        <dbReference type="PROSITE" id="PS50948"/>
    </source>
</evidence>
<dbReference type="InterPro" id="IPR001881">
    <property type="entry name" value="EGF-like_Ca-bd_dom"/>
</dbReference>
<comment type="caution">
    <text evidence="3">Lacks conserved residue(s) required for the propagation of feature annotation.</text>
</comment>
<dbReference type="SUPFAM" id="SSF57196">
    <property type="entry name" value="EGF/Laminin"/>
    <property type="match status" value="2"/>
</dbReference>
<dbReference type="Pfam" id="PF00008">
    <property type="entry name" value="EGF"/>
    <property type="match status" value="1"/>
</dbReference>
<proteinExistence type="predicted"/>
<dbReference type="PROSITE" id="PS01186">
    <property type="entry name" value="EGF_2"/>
    <property type="match status" value="2"/>
</dbReference>
<evidence type="ECO:0000259" key="5">
    <source>
        <dbReference type="PROSITE" id="PS50026"/>
    </source>
</evidence>
<dbReference type="SMART" id="SM00181">
    <property type="entry name" value="EGF"/>
    <property type="match status" value="2"/>
</dbReference>
<dbReference type="PANTHER" id="PTHR16146:SF46">
    <property type="entry name" value="INTELECTIN-1A-RELATED"/>
    <property type="match status" value="1"/>
</dbReference>
<accession>A0ABN8NJ95</accession>
<dbReference type="PROSITE" id="PS00022">
    <property type="entry name" value="EGF_1"/>
    <property type="match status" value="1"/>
</dbReference>
<reference evidence="7 8" key="1">
    <citation type="submission" date="2022-05" db="EMBL/GenBank/DDBJ databases">
        <authorList>
            <consortium name="Genoscope - CEA"/>
            <person name="William W."/>
        </authorList>
    </citation>
    <scope>NUCLEOTIDE SEQUENCE [LARGE SCALE GENOMIC DNA]</scope>
</reference>
<comment type="caution">
    <text evidence="7">The sequence shown here is derived from an EMBL/GenBank/DDBJ whole genome shotgun (WGS) entry which is preliminary data.</text>
</comment>
<evidence type="ECO:0000313" key="7">
    <source>
        <dbReference type="EMBL" id="CAH3111646.1"/>
    </source>
</evidence>
<keyword evidence="1 3" id="KW-0245">EGF-like domain</keyword>
<dbReference type="Gene3D" id="3.50.4.10">
    <property type="entry name" value="Hepatocyte Growth Factor"/>
    <property type="match status" value="1"/>
</dbReference>
<dbReference type="Pfam" id="PF00024">
    <property type="entry name" value="PAN_1"/>
    <property type="match status" value="1"/>
</dbReference>
<dbReference type="PROSITE" id="PS00010">
    <property type="entry name" value="ASX_HYDROXYL"/>
    <property type="match status" value="1"/>
</dbReference>
<dbReference type="SMART" id="SM00179">
    <property type="entry name" value="EGF_CA"/>
    <property type="match status" value="2"/>
</dbReference>
<dbReference type="InterPro" id="IPR003609">
    <property type="entry name" value="Pan_app"/>
</dbReference>
<dbReference type="InterPro" id="IPR000742">
    <property type="entry name" value="EGF"/>
</dbReference>